<sequence length="168" mass="18622">MPNPKIELSQFNHKNETAGIMGPRLLGLILIAAGALVLIVPFFIVVSTEPQKIGLVGGGALIIGLIMVSIYSGTLLDFDKRRYKEYQSIFWIKLGTWQELLPIERAELVIHSYRSKNTPNGISPTLVQDITIYKCVLIANGTKFLALDFAKEKDAVAALERIKRGLEI</sequence>
<evidence type="ECO:0000313" key="3">
    <source>
        <dbReference type="Proteomes" id="UP000185221"/>
    </source>
</evidence>
<keyword evidence="1" id="KW-0472">Membrane</keyword>
<proteinExistence type="predicted"/>
<accession>A0A1N6GED8</accession>
<evidence type="ECO:0000313" key="2">
    <source>
        <dbReference type="EMBL" id="SIO05883.1"/>
    </source>
</evidence>
<organism evidence="2 3">
    <name type="scientific">Algoriphagus halophilus</name>
    <dbReference type="NCBI Taxonomy" id="226505"/>
    <lineage>
        <taxon>Bacteria</taxon>
        <taxon>Pseudomonadati</taxon>
        <taxon>Bacteroidota</taxon>
        <taxon>Cytophagia</taxon>
        <taxon>Cytophagales</taxon>
        <taxon>Cyclobacteriaceae</taxon>
        <taxon>Algoriphagus</taxon>
    </lineage>
</organism>
<evidence type="ECO:0000256" key="1">
    <source>
        <dbReference type="SAM" id="Phobius"/>
    </source>
</evidence>
<dbReference type="Proteomes" id="UP000185221">
    <property type="component" value="Unassembled WGS sequence"/>
</dbReference>
<keyword evidence="1" id="KW-1133">Transmembrane helix</keyword>
<reference evidence="3" key="1">
    <citation type="submission" date="2016-11" db="EMBL/GenBank/DDBJ databases">
        <authorList>
            <person name="Varghese N."/>
            <person name="Submissions S."/>
        </authorList>
    </citation>
    <scope>NUCLEOTIDE SEQUENCE [LARGE SCALE GENOMIC DNA]</scope>
    <source>
        <strain evidence="3">DSM 15292</strain>
    </source>
</reference>
<keyword evidence="1" id="KW-0812">Transmembrane</keyword>
<dbReference type="EMBL" id="FSRC01000002">
    <property type="protein sequence ID" value="SIO05883.1"/>
    <property type="molecule type" value="Genomic_DNA"/>
</dbReference>
<keyword evidence="3" id="KW-1185">Reference proteome</keyword>
<feature type="transmembrane region" description="Helical" evidence="1">
    <location>
        <begin position="53"/>
        <end position="76"/>
    </location>
</feature>
<feature type="transmembrane region" description="Helical" evidence="1">
    <location>
        <begin position="25"/>
        <end position="47"/>
    </location>
</feature>
<dbReference type="AlphaFoldDB" id="A0A1N6GED8"/>
<protein>
    <submittedName>
        <fullName evidence="2">Uncharacterized protein</fullName>
    </submittedName>
</protein>
<name>A0A1N6GED8_9BACT</name>
<dbReference type="STRING" id="226505.SAMN05444394_3179"/>
<gene>
    <name evidence="2" type="ORF">SAMN05444394_3179</name>
</gene>